<evidence type="ECO:0000313" key="3">
    <source>
        <dbReference type="Proteomes" id="UP001059912"/>
    </source>
</evidence>
<sequence>MTAITYDEAHQIALGYLVQQNCEFELVLVDDKTMTLEFGWAFFYTTKIYQETQNFRYMLGGNAPIIIDNVNGAITVTGTAGPLEYYIEEYRTSRNKI</sequence>
<evidence type="ECO:0000259" key="1">
    <source>
        <dbReference type="Pfam" id="PF15567"/>
    </source>
</evidence>
<dbReference type="Proteomes" id="UP001059912">
    <property type="component" value="Chromosome 1"/>
</dbReference>
<accession>A0ABY5I9L9</accession>
<dbReference type="RefSeq" id="WP_255900483.1">
    <property type="nucleotide sequence ID" value="NZ_CP050470.1"/>
</dbReference>
<feature type="domain" description="Immunity protein 35" evidence="1">
    <location>
        <begin position="8"/>
        <end position="86"/>
    </location>
</feature>
<keyword evidence="3" id="KW-1185">Reference proteome</keyword>
<dbReference type="Pfam" id="PF15567">
    <property type="entry name" value="Imm35"/>
    <property type="match status" value="1"/>
</dbReference>
<name>A0ABY5I9L9_9VIBR</name>
<evidence type="ECO:0000313" key="2">
    <source>
        <dbReference type="EMBL" id="UTZ30739.1"/>
    </source>
</evidence>
<reference evidence="2" key="1">
    <citation type="submission" date="2020-03" db="EMBL/GenBank/DDBJ databases">
        <title>Five strains of Vibrio campbellii isolated from Mariana Trench.</title>
        <authorList>
            <person name="Liang J."/>
            <person name="Zhang X.-H."/>
        </authorList>
    </citation>
    <scope>NUCLEOTIDE SEQUENCE</scope>
    <source>
        <strain evidence="2">LJC013</strain>
    </source>
</reference>
<dbReference type="EMBL" id="CP050470">
    <property type="protein sequence ID" value="UTZ30739.1"/>
    <property type="molecule type" value="Genomic_DNA"/>
</dbReference>
<proteinExistence type="predicted"/>
<gene>
    <name evidence="2" type="ORF">HB762_04670</name>
</gene>
<dbReference type="InterPro" id="IPR029082">
    <property type="entry name" value="Imm35"/>
</dbReference>
<organism evidence="2 3">
    <name type="scientific">Vibrio campbellii</name>
    <dbReference type="NCBI Taxonomy" id="680"/>
    <lineage>
        <taxon>Bacteria</taxon>
        <taxon>Pseudomonadati</taxon>
        <taxon>Pseudomonadota</taxon>
        <taxon>Gammaproteobacteria</taxon>
        <taxon>Vibrionales</taxon>
        <taxon>Vibrionaceae</taxon>
        <taxon>Vibrio</taxon>
    </lineage>
</organism>
<protein>
    <recommendedName>
        <fullName evidence="1">Immunity protein 35 domain-containing protein</fullName>
    </recommendedName>
</protein>